<dbReference type="AlphaFoldDB" id="A0A0E9Q1P0"/>
<dbReference type="EMBL" id="GBXM01097791">
    <property type="protein sequence ID" value="JAH10786.1"/>
    <property type="molecule type" value="Transcribed_RNA"/>
</dbReference>
<protein>
    <submittedName>
        <fullName evidence="1">Uncharacterized protein</fullName>
    </submittedName>
</protein>
<proteinExistence type="predicted"/>
<sequence length="20" mass="2371">MCFRPTVEAYLILQIIIIAY</sequence>
<reference evidence="1" key="1">
    <citation type="submission" date="2014-11" db="EMBL/GenBank/DDBJ databases">
        <authorList>
            <person name="Amaro Gonzalez C."/>
        </authorList>
    </citation>
    <scope>NUCLEOTIDE SEQUENCE</scope>
</reference>
<name>A0A0E9Q1P0_ANGAN</name>
<evidence type="ECO:0000313" key="1">
    <source>
        <dbReference type="EMBL" id="JAH10786.1"/>
    </source>
</evidence>
<organism evidence="1">
    <name type="scientific">Anguilla anguilla</name>
    <name type="common">European freshwater eel</name>
    <name type="synonym">Muraena anguilla</name>
    <dbReference type="NCBI Taxonomy" id="7936"/>
    <lineage>
        <taxon>Eukaryota</taxon>
        <taxon>Metazoa</taxon>
        <taxon>Chordata</taxon>
        <taxon>Craniata</taxon>
        <taxon>Vertebrata</taxon>
        <taxon>Euteleostomi</taxon>
        <taxon>Actinopterygii</taxon>
        <taxon>Neopterygii</taxon>
        <taxon>Teleostei</taxon>
        <taxon>Anguilliformes</taxon>
        <taxon>Anguillidae</taxon>
        <taxon>Anguilla</taxon>
    </lineage>
</organism>
<accession>A0A0E9Q1P0</accession>
<reference evidence="1" key="2">
    <citation type="journal article" date="2015" name="Fish Shellfish Immunol.">
        <title>Early steps in the European eel (Anguilla anguilla)-Vibrio vulnificus interaction in the gills: Role of the RtxA13 toxin.</title>
        <authorList>
            <person name="Callol A."/>
            <person name="Pajuelo D."/>
            <person name="Ebbesson L."/>
            <person name="Teles M."/>
            <person name="MacKenzie S."/>
            <person name="Amaro C."/>
        </authorList>
    </citation>
    <scope>NUCLEOTIDE SEQUENCE</scope>
</reference>